<proteinExistence type="predicted"/>
<keyword evidence="1" id="KW-0472">Membrane</keyword>
<evidence type="ECO:0000313" key="4">
    <source>
        <dbReference type="Proteomes" id="UP000516093"/>
    </source>
</evidence>
<organism evidence="3 4">
    <name type="scientific">Hymenobacter qilianensis</name>
    <dbReference type="NCBI Taxonomy" id="1385715"/>
    <lineage>
        <taxon>Bacteria</taxon>
        <taxon>Pseudomonadati</taxon>
        <taxon>Bacteroidota</taxon>
        <taxon>Cytophagia</taxon>
        <taxon>Cytophagales</taxon>
        <taxon>Hymenobacteraceae</taxon>
        <taxon>Hymenobacter</taxon>
    </lineage>
</organism>
<evidence type="ECO:0000259" key="2">
    <source>
        <dbReference type="Pfam" id="PF12158"/>
    </source>
</evidence>
<keyword evidence="1" id="KW-0812">Transmembrane</keyword>
<feature type="transmembrane region" description="Helical" evidence="1">
    <location>
        <begin position="6"/>
        <end position="23"/>
    </location>
</feature>
<feature type="domain" description="DUF3592" evidence="2">
    <location>
        <begin position="36"/>
        <end position="104"/>
    </location>
</feature>
<gene>
    <name evidence="3" type="ORF">H9L05_16895</name>
</gene>
<sequence length="130" mass="14825">MDFFFVIWGGILALFIFKIIKHIRDATRLRKDGIKTTGVVIGSKIRWSRTTTVHPRIQFTTQLGDVIEVEGYTGISIPVYSKGEKVTVYYEASNPKNFTLDSDFERATPYLMLFLVAVMIAIFIGQHFAE</sequence>
<dbReference type="KEGG" id="hqi:H9L05_16895"/>
<dbReference type="Pfam" id="PF12158">
    <property type="entry name" value="DUF3592"/>
    <property type="match status" value="1"/>
</dbReference>
<name>A0A7H0GTM5_9BACT</name>
<evidence type="ECO:0000256" key="1">
    <source>
        <dbReference type="SAM" id="Phobius"/>
    </source>
</evidence>
<accession>A0A7H0GTM5</accession>
<dbReference type="AlphaFoldDB" id="A0A7H0GTM5"/>
<reference evidence="3 4" key="1">
    <citation type="submission" date="2020-08" db="EMBL/GenBank/DDBJ databases">
        <title>Genome sequence of Hymenobacter qilianensis JCM 19763T.</title>
        <authorList>
            <person name="Hyun D.-W."/>
            <person name="Bae J.-W."/>
        </authorList>
    </citation>
    <scope>NUCLEOTIDE SEQUENCE [LARGE SCALE GENOMIC DNA]</scope>
    <source>
        <strain evidence="3 4">JCM 19763</strain>
    </source>
</reference>
<keyword evidence="1" id="KW-1133">Transmembrane helix</keyword>
<dbReference type="EMBL" id="CP060784">
    <property type="protein sequence ID" value="QNP51641.1"/>
    <property type="molecule type" value="Genomic_DNA"/>
</dbReference>
<protein>
    <submittedName>
        <fullName evidence="3">DUF3592 domain-containing protein</fullName>
    </submittedName>
</protein>
<dbReference type="RefSeq" id="WP_187731919.1">
    <property type="nucleotide sequence ID" value="NZ_BMFN01000003.1"/>
</dbReference>
<keyword evidence="4" id="KW-1185">Reference proteome</keyword>
<dbReference type="InterPro" id="IPR021994">
    <property type="entry name" value="DUF3592"/>
</dbReference>
<evidence type="ECO:0000313" key="3">
    <source>
        <dbReference type="EMBL" id="QNP51641.1"/>
    </source>
</evidence>
<feature type="transmembrane region" description="Helical" evidence="1">
    <location>
        <begin position="110"/>
        <end position="129"/>
    </location>
</feature>
<dbReference type="Proteomes" id="UP000516093">
    <property type="component" value="Chromosome"/>
</dbReference>